<proteinExistence type="predicted"/>
<organism evidence="3 4">
    <name type="scientific">Ascobolus immersus RN42</name>
    <dbReference type="NCBI Taxonomy" id="1160509"/>
    <lineage>
        <taxon>Eukaryota</taxon>
        <taxon>Fungi</taxon>
        <taxon>Dikarya</taxon>
        <taxon>Ascomycota</taxon>
        <taxon>Pezizomycotina</taxon>
        <taxon>Pezizomycetes</taxon>
        <taxon>Pezizales</taxon>
        <taxon>Ascobolaceae</taxon>
        <taxon>Ascobolus</taxon>
    </lineage>
</organism>
<dbReference type="STRING" id="1160509.A0A3N4ICW0"/>
<sequence>MFGKCLTRPSVWRGALHASSPIRAFSQSALRAGYSVPGLNNEVKYQQEGVQKVFSPNAFESNWTNYQRGLLDKLNEYVAGTDLDNKSPLDVAIATARQADLATVFNLASQAHNNHFFFRNLSPVPTVMPARLTELVHRVFTTTENFKTEFLTTAASVFGSGWVWLVFDESRKLRILATYNAGTPYSDAYRRQNVDLNTNADPARHTTNFTEAQSFQVGRTGSQVARVTYPLPLLCCKVWEHAWIEDFGVDGKEKYLDAWWDSIDWNSVNSAIPEGTDITRSRIAYDRSRSQYGATGFVNE</sequence>
<dbReference type="Gene3D" id="3.55.40.20">
    <property type="entry name" value="Iron/manganese superoxide dismutase, C-terminal domain"/>
    <property type="match status" value="1"/>
</dbReference>
<dbReference type="OrthoDB" id="275227at2759"/>
<reference evidence="3 4" key="1">
    <citation type="journal article" date="2018" name="Nat. Ecol. Evol.">
        <title>Pezizomycetes genomes reveal the molecular basis of ectomycorrhizal truffle lifestyle.</title>
        <authorList>
            <person name="Murat C."/>
            <person name="Payen T."/>
            <person name="Noel B."/>
            <person name="Kuo A."/>
            <person name="Morin E."/>
            <person name="Chen J."/>
            <person name="Kohler A."/>
            <person name="Krizsan K."/>
            <person name="Balestrini R."/>
            <person name="Da Silva C."/>
            <person name="Montanini B."/>
            <person name="Hainaut M."/>
            <person name="Levati E."/>
            <person name="Barry K.W."/>
            <person name="Belfiori B."/>
            <person name="Cichocki N."/>
            <person name="Clum A."/>
            <person name="Dockter R.B."/>
            <person name="Fauchery L."/>
            <person name="Guy J."/>
            <person name="Iotti M."/>
            <person name="Le Tacon F."/>
            <person name="Lindquist E.A."/>
            <person name="Lipzen A."/>
            <person name="Malagnac F."/>
            <person name="Mello A."/>
            <person name="Molinier V."/>
            <person name="Miyauchi S."/>
            <person name="Poulain J."/>
            <person name="Riccioni C."/>
            <person name="Rubini A."/>
            <person name="Sitrit Y."/>
            <person name="Splivallo R."/>
            <person name="Traeger S."/>
            <person name="Wang M."/>
            <person name="Zifcakova L."/>
            <person name="Wipf D."/>
            <person name="Zambonelli A."/>
            <person name="Paolocci F."/>
            <person name="Nowrousian M."/>
            <person name="Ottonello S."/>
            <person name="Baldrian P."/>
            <person name="Spatafora J.W."/>
            <person name="Henrissat B."/>
            <person name="Nagy L.G."/>
            <person name="Aury J.M."/>
            <person name="Wincker P."/>
            <person name="Grigoriev I.V."/>
            <person name="Bonfante P."/>
            <person name="Martin F.M."/>
        </authorList>
    </citation>
    <scope>NUCLEOTIDE SEQUENCE [LARGE SCALE GENOMIC DNA]</scope>
    <source>
        <strain evidence="3 4">RN42</strain>
    </source>
</reference>
<evidence type="ECO:0000313" key="3">
    <source>
        <dbReference type="EMBL" id="RPA83326.1"/>
    </source>
</evidence>
<name>A0A3N4ICW0_ASCIM</name>
<dbReference type="PANTHER" id="PTHR43595:SF2">
    <property type="entry name" value="SMALL RIBOSOMAL SUBUNIT PROTEIN MS42"/>
    <property type="match status" value="1"/>
</dbReference>
<protein>
    <submittedName>
        <fullName evidence="3">Manganese and iron superoxide dismutase</fullName>
    </submittedName>
</protein>
<dbReference type="InterPro" id="IPR019832">
    <property type="entry name" value="Mn/Fe_SOD_C"/>
</dbReference>
<evidence type="ECO:0000259" key="2">
    <source>
        <dbReference type="Pfam" id="PF02777"/>
    </source>
</evidence>
<evidence type="ECO:0000256" key="1">
    <source>
        <dbReference type="ARBA" id="ARBA00037226"/>
    </source>
</evidence>
<evidence type="ECO:0000313" key="4">
    <source>
        <dbReference type="Proteomes" id="UP000275078"/>
    </source>
</evidence>
<dbReference type="SUPFAM" id="SSF54719">
    <property type="entry name" value="Fe,Mn superoxide dismutase (SOD), C-terminal domain"/>
    <property type="match status" value="1"/>
</dbReference>
<dbReference type="Pfam" id="PF02777">
    <property type="entry name" value="Sod_Fe_C"/>
    <property type="match status" value="2"/>
</dbReference>
<dbReference type="GO" id="GO:0005737">
    <property type="term" value="C:cytoplasm"/>
    <property type="evidence" value="ECO:0007669"/>
    <property type="project" value="TreeGrafter"/>
</dbReference>
<dbReference type="InterPro" id="IPR036324">
    <property type="entry name" value="Mn/Fe_SOD_N_sf"/>
</dbReference>
<dbReference type="EMBL" id="ML119665">
    <property type="protein sequence ID" value="RPA83326.1"/>
    <property type="molecule type" value="Genomic_DNA"/>
</dbReference>
<dbReference type="PANTHER" id="PTHR43595">
    <property type="entry name" value="37S RIBOSOMAL PROTEIN S26, MITOCHONDRIAL"/>
    <property type="match status" value="1"/>
</dbReference>
<keyword evidence="4" id="KW-1185">Reference proteome</keyword>
<dbReference type="InterPro" id="IPR036314">
    <property type="entry name" value="SOD_C_sf"/>
</dbReference>
<accession>A0A3N4ICW0</accession>
<dbReference type="AlphaFoldDB" id="A0A3N4ICW0"/>
<dbReference type="GO" id="GO:0004784">
    <property type="term" value="F:superoxide dismutase activity"/>
    <property type="evidence" value="ECO:0007669"/>
    <property type="project" value="InterPro"/>
</dbReference>
<dbReference type="GO" id="GO:0046872">
    <property type="term" value="F:metal ion binding"/>
    <property type="evidence" value="ECO:0007669"/>
    <property type="project" value="InterPro"/>
</dbReference>
<comment type="function">
    <text evidence="1">Component of the mitochondrial ribosome (mitoribosome), a dedicated translation machinery responsible for the synthesis of mitochondrial genome-encoded proteins, including at least some of the essential transmembrane subunits of the mitochondrial respiratory chain. The mitoribosomes are attached to the mitochondrial inner membrane and translation products are cotranslationally integrated into the membrane.</text>
</comment>
<gene>
    <name evidence="3" type="ORF">BJ508DRAFT_413525</name>
</gene>
<feature type="domain" description="Manganese/iron superoxide dismutase C-terminal" evidence="2">
    <location>
        <begin position="131"/>
        <end position="187"/>
    </location>
</feature>
<feature type="domain" description="Manganese/iron superoxide dismutase C-terminal" evidence="2">
    <location>
        <begin position="215"/>
        <end position="270"/>
    </location>
</feature>
<dbReference type="SUPFAM" id="SSF46609">
    <property type="entry name" value="Fe,Mn superoxide dismutase (SOD), N-terminal domain"/>
    <property type="match status" value="1"/>
</dbReference>
<dbReference type="Proteomes" id="UP000275078">
    <property type="component" value="Unassembled WGS sequence"/>
</dbReference>